<sequence>MTAKAAILALALALPASVAPAQEEEREGRSLMEWGAELFFRGMMQEMEPALRDLQDLAEEMEPALRELIDEIGPALLDFVEEMGPALEDLMAEVQDWSYYHPPEILPNGDIIIRRREDAPPLEEAEPDGEIEL</sequence>
<feature type="signal peptide" evidence="1">
    <location>
        <begin position="1"/>
        <end position="21"/>
    </location>
</feature>
<protein>
    <recommendedName>
        <fullName evidence="4">AAA+ family ATPase</fullName>
    </recommendedName>
</protein>
<evidence type="ECO:0000313" key="3">
    <source>
        <dbReference type="Proteomes" id="UP001597135"/>
    </source>
</evidence>
<comment type="caution">
    <text evidence="2">The sequence shown here is derived from an EMBL/GenBank/DDBJ whole genome shotgun (WGS) entry which is preliminary data.</text>
</comment>
<keyword evidence="1" id="KW-0732">Signal</keyword>
<accession>A0ABW3ZFQ5</accession>
<proteinExistence type="predicted"/>
<organism evidence="2 3">
    <name type="scientific">Litorisediminicola beolgyonensis</name>
    <dbReference type="NCBI Taxonomy" id="1173614"/>
    <lineage>
        <taxon>Bacteria</taxon>
        <taxon>Pseudomonadati</taxon>
        <taxon>Pseudomonadota</taxon>
        <taxon>Alphaproteobacteria</taxon>
        <taxon>Rhodobacterales</taxon>
        <taxon>Paracoccaceae</taxon>
        <taxon>Litorisediminicola</taxon>
    </lineage>
</organism>
<keyword evidence="3" id="KW-1185">Reference proteome</keyword>
<dbReference type="Proteomes" id="UP001597135">
    <property type="component" value="Unassembled WGS sequence"/>
</dbReference>
<name>A0ABW3ZFQ5_9RHOB</name>
<evidence type="ECO:0000313" key="2">
    <source>
        <dbReference type="EMBL" id="MFD1341850.1"/>
    </source>
</evidence>
<reference evidence="3" key="1">
    <citation type="journal article" date="2019" name="Int. J. Syst. Evol. Microbiol.">
        <title>The Global Catalogue of Microorganisms (GCM) 10K type strain sequencing project: providing services to taxonomists for standard genome sequencing and annotation.</title>
        <authorList>
            <consortium name="The Broad Institute Genomics Platform"/>
            <consortium name="The Broad Institute Genome Sequencing Center for Infectious Disease"/>
            <person name="Wu L."/>
            <person name="Ma J."/>
        </authorList>
    </citation>
    <scope>NUCLEOTIDE SEQUENCE [LARGE SCALE GENOMIC DNA]</scope>
    <source>
        <strain evidence="3">CCUG 62953</strain>
    </source>
</reference>
<feature type="chain" id="PRO_5045143420" description="AAA+ family ATPase" evidence="1">
    <location>
        <begin position="22"/>
        <end position="133"/>
    </location>
</feature>
<evidence type="ECO:0008006" key="4">
    <source>
        <dbReference type="Google" id="ProtNLM"/>
    </source>
</evidence>
<evidence type="ECO:0000256" key="1">
    <source>
        <dbReference type="SAM" id="SignalP"/>
    </source>
</evidence>
<dbReference type="RefSeq" id="WP_386801914.1">
    <property type="nucleotide sequence ID" value="NZ_JBHTMU010000006.1"/>
</dbReference>
<dbReference type="EMBL" id="JBHTMU010000006">
    <property type="protein sequence ID" value="MFD1341850.1"/>
    <property type="molecule type" value="Genomic_DNA"/>
</dbReference>
<gene>
    <name evidence="2" type="ORF">ACFQ4E_05400</name>
</gene>